<dbReference type="GO" id="GO:0006809">
    <property type="term" value="P:nitric oxide biosynthetic process"/>
    <property type="evidence" value="ECO:0007669"/>
    <property type="project" value="InterPro"/>
</dbReference>
<dbReference type="RefSeq" id="WP_068683749.1">
    <property type="nucleotide sequence ID" value="NZ_LYPA01000064.1"/>
</dbReference>
<evidence type="ECO:0000256" key="5">
    <source>
        <dbReference type="ARBA" id="ARBA00018859"/>
    </source>
</evidence>
<dbReference type="EC" id="1.14.14.47" evidence="4 11"/>
<evidence type="ECO:0000256" key="11">
    <source>
        <dbReference type="PIRNR" id="PIRNR037219"/>
    </source>
</evidence>
<evidence type="ECO:0000256" key="8">
    <source>
        <dbReference type="ARBA" id="ARBA00023002"/>
    </source>
</evidence>
<evidence type="ECO:0000259" key="13">
    <source>
        <dbReference type="PROSITE" id="PS60001"/>
    </source>
</evidence>
<dbReference type="Proteomes" id="UP000092024">
    <property type="component" value="Unassembled WGS sequence"/>
</dbReference>
<protein>
    <recommendedName>
        <fullName evidence="5 11">Nitric oxide synthase oxygenase</fullName>
        <ecNumber evidence="4 11">1.14.14.47</ecNumber>
    </recommendedName>
</protein>
<feature type="domain" description="Nitric oxide synthase (NOS)" evidence="13">
    <location>
        <begin position="69"/>
        <end position="76"/>
    </location>
</feature>
<keyword evidence="7 11" id="KW-0479">Metal-binding</keyword>
<sequence length="361" mass="40409">MSQTTENASLLAEAEQFIRRCYQELEKSAVETEQRIQTVQAEIKNSGTYYHTTEELEHGARMAWRNSNRCIGRLFWESLSVTDARHVQTAEAMAEALLEHISAATNGGTIRPFITVFPAADQDGCGPRIWNHQLIRYAGYERNGAIVGDPASLEFTKTCMDMGWQGEGTPFDILPLVINATGDKPKLFPLPQGIVKEVPIEHPQYPSIAELGLKWYAVPIVADMRLEIGGISYPAAPFNGWYMGTEIGARNLTDEARYNLLPAIAEKLGLQTDRSFTLWKDKALVELNIAVLHSFRKHGVSIVDHHTAAQQFARFQKNEADRGREATGRWSWLIPPMSPAATSIFHTGFNDTELTPNFFKS</sequence>
<comment type="function">
    <text evidence="2 11">Catalyzes the production of nitric oxide.</text>
</comment>
<dbReference type="InterPro" id="IPR004030">
    <property type="entry name" value="NOS_N"/>
</dbReference>
<dbReference type="PIRSF" id="PIRSF037219">
    <property type="entry name" value="NOS_oxygenase"/>
    <property type="match status" value="1"/>
</dbReference>
<dbReference type="SUPFAM" id="SSF56512">
    <property type="entry name" value="Nitric oxide (NO) synthase oxygenase domain"/>
    <property type="match status" value="1"/>
</dbReference>
<gene>
    <name evidence="14" type="ORF">A7K91_03935</name>
</gene>
<proteinExistence type="inferred from homology"/>
<evidence type="ECO:0000256" key="10">
    <source>
        <dbReference type="ARBA" id="ARBA00048713"/>
    </source>
</evidence>
<evidence type="ECO:0000256" key="4">
    <source>
        <dbReference type="ARBA" id="ARBA00012735"/>
    </source>
</evidence>
<dbReference type="InterPro" id="IPR044943">
    <property type="entry name" value="NOS_dom_1"/>
</dbReference>
<dbReference type="Pfam" id="PF02898">
    <property type="entry name" value="NO_synthase"/>
    <property type="match status" value="1"/>
</dbReference>
<keyword evidence="8 11" id="KW-0560">Oxidoreductase</keyword>
<keyword evidence="9 11" id="KW-0408">Iron</keyword>
<dbReference type="Gene3D" id="3.90.440.10">
    <property type="entry name" value="Nitric Oxide Synthase,Heme Domain,Chain A domain 2"/>
    <property type="match status" value="1"/>
</dbReference>
<evidence type="ECO:0000313" key="14">
    <source>
        <dbReference type="EMBL" id="OBR64742.1"/>
    </source>
</evidence>
<evidence type="ECO:0000256" key="3">
    <source>
        <dbReference type="ARBA" id="ARBA00005411"/>
    </source>
</evidence>
<dbReference type="InterPro" id="IPR044940">
    <property type="entry name" value="NOS_dom_2"/>
</dbReference>
<evidence type="ECO:0000256" key="7">
    <source>
        <dbReference type="ARBA" id="ARBA00022723"/>
    </source>
</evidence>
<dbReference type="GO" id="GO:0046872">
    <property type="term" value="F:metal ion binding"/>
    <property type="evidence" value="ECO:0007669"/>
    <property type="project" value="UniProtKB-KW"/>
</dbReference>
<dbReference type="CDD" id="cd00794">
    <property type="entry name" value="NOS_oxygenase_prok"/>
    <property type="match status" value="1"/>
</dbReference>
<comment type="cofactor">
    <cofactor evidence="1 11 12">
        <name>heme</name>
        <dbReference type="ChEBI" id="CHEBI:30413"/>
    </cofactor>
</comment>
<dbReference type="GO" id="GO:0020037">
    <property type="term" value="F:heme binding"/>
    <property type="evidence" value="ECO:0007669"/>
    <property type="project" value="InterPro"/>
</dbReference>
<feature type="binding site" description="axial binding residue" evidence="12">
    <location>
        <position position="70"/>
    </location>
    <ligand>
        <name>heme</name>
        <dbReference type="ChEBI" id="CHEBI:30413"/>
    </ligand>
    <ligandPart>
        <name>Fe</name>
        <dbReference type="ChEBI" id="CHEBI:18248"/>
    </ligandPart>
</feature>
<dbReference type="InterPro" id="IPR044944">
    <property type="entry name" value="NOS_dom_3"/>
</dbReference>
<keyword evidence="6 11" id="KW-0349">Heme</keyword>
<comment type="caution">
    <text evidence="14">The sequence shown here is derived from an EMBL/GenBank/DDBJ whole genome shotgun (WGS) entry which is preliminary data.</text>
</comment>
<dbReference type="Gene3D" id="3.90.1230.10">
    <property type="entry name" value="Nitric Oxide Synthase, Chain A, domain 3"/>
    <property type="match status" value="1"/>
</dbReference>
<dbReference type="GO" id="GO:0004517">
    <property type="term" value="F:nitric-oxide synthase activity"/>
    <property type="evidence" value="ECO:0007669"/>
    <property type="project" value="InterPro"/>
</dbReference>
<dbReference type="PROSITE" id="PS60001">
    <property type="entry name" value="NOS"/>
    <property type="match status" value="1"/>
</dbReference>
<comment type="subunit">
    <text evidence="11">Homodimer.</text>
</comment>
<evidence type="ECO:0000256" key="12">
    <source>
        <dbReference type="PIRSR" id="PIRSR037219-1"/>
    </source>
</evidence>
<dbReference type="Gene3D" id="3.90.340.10">
    <property type="entry name" value="Nitric Oxide Synthase, Chain A, domain 1"/>
    <property type="match status" value="1"/>
</dbReference>
<dbReference type="InterPro" id="IPR050607">
    <property type="entry name" value="NOS"/>
</dbReference>
<reference evidence="14 15" key="1">
    <citation type="submission" date="2016-05" db="EMBL/GenBank/DDBJ databases">
        <title>Paenibacillus oryzae. sp. nov., isolated from the rice root.</title>
        <authorList>
            <person name="Zhang J."/>
            <person name="Zhang X."/>
        </authorList>
    </citation>
    <scope>NUCLEOTIDE SEQUENCE [LARGE SCALE GENOMIC DNA]</scope>
    <source>
        <strain evidence="14 15">1DrF-4</strain>
    </source>
</reference>
<comment type="similarity">
    <text evidence="3 11">Belongs to the NOS family. Bacterial NOS oxygenase subfamily.</text>
</comment>
<evidence type="ECO:0000256" key="6">
    <source>
        <dbReference type="ARBA" id="ARBA00022617"/>
    </source>
</evidence>
<dbReference type="InterPro" id="IPR036119">
    <property type="entry name" value="NOS_N_sf"/>
</dbReference>
<name>A0A1A5YGN2_9BACL</name>
<comment type="catalytic activity">
    <reaction evidence="10">
        <text>3 reduced [flavodoxin] + 2 L-arginine + 4 O2 = 3 oxidized [flavodoxin] + 2 L-citrulline + 2 nitric oxide + 4 H2O + 5 H(+)</text>
        <dbReference type="Rhea" id="RHEA:52324"/>
        <dbReference type="Rhea" id="RHEA-COMP:10622"/>
        <dbReference type="Rhea" id="RHEA-COMP:10623"/>
        <dbReference type="ChEBI" id="CHEBI:15377"/>
        <dbReference type="ChEBI" id="CHEBI:15378"/>
        <dbReference type="ChEBI" id="CHEBI:15379"/>
        <dbReference type="ChEBI" id="CHEBI:16480"/>
        <dbReference type="ChEBI" id="CHEBI:32682"/>
        <dbReference type="ChEBI" id="CHEBI:57618"/>
        <dbReference type="ChEBI" id="CHEBI:57743"/>
        <dbReference type="ChEBI" id="CHEBI:58210"/>
        <dbReference type="EC" id="1.14.14.47"/>
    </reaction>
</comment>
<dbReference type="PANTHER" id="PTHR43410">
    <property type="entry name" value="NITRIC OXIDE SYNTHASE OXYGENASE"/>
    <property type="match status" value="1"/>
</dbReference>
<dbReference type="PANTHER" id="PTHR43410:SF1">
    <property type="entry name" value="NITRIC OXIDE SYNTHASE"/>
    <property type="match status" value="1"/>
</dbReference>
<dbReference type="OrthoDB" id="3398374at2"/>
<accession>A0A1A5YGN2</accession>
<dbReference type="EMBL" id="LYPA01000064">
    <property type="protein sequence ID" value="OBR64742.1"/>
    <property type="molecule type" value="Genomic_DNA"/>
</dbReference>
<comment type="miscellaneous">
    <text evidence="11">This protein is similar to the oxygenase domain of eukaryotic nitric oxide synthases but lacks the reductase domain which, in eukaryotes, is responsible for transfer of electrons to the ferric heme during nitric oxide synthesis.</text>
</comment>
<dbReference type="InterPro" id="IPR017142">
    <property type="entry name" value="Nitric_oxide_synthase_Oase-su"/>
</dbReference>
<evidence type="ECO:0000256" key="1">
    <source>
        <dbReference type="ARBA" id="ARBA00001971"/>
    </source>
</evidence>
<dbReference type="AlphaFoldDB" id="A0A1A5YGN2"/>
<organism evidence="14 15">
    <name type="scientific">Paenibacillus oryzae</name>
    <dbReference type="NCBI Taxonomy" id="1844972"/>
    <lineage>
        <taxon>Bacteria</taxon>
        <taxon>Bacillati</taxon>
        <taxon>Bacillota</taxon>
        <taxon>Bacilli</taxon>
        <taxon>Bacillales</taxon>
        <taxon>Paenibacillaceae</taxon>
        <taxon>Paenibacillus</taxon>
    </lineage>
</organism>
<evidence type="ECO:0000256" key="2">
    <source>
        <dbReference type="ARBA" id="ARBA00002642"/>
    </source>
</evidence>
<evidence type="ECO:0000313" key="15">
    <source>
        <dbReference type="Proteomes" id="UP000092024"/>
    </source>
</evidence>
<dbReference type="STRING" id="1844972.A7K91_03935"/>
<keyword evidence="15" id="KW-1185">Reference proteome</keyword>
<evidence type="ECO:0000256" key="9">
    <source>
        <dbReference type="ARBA" id="ARBA00023004"/>
    </source>
</evidence>